<protein>
    <recommendedName>
        <fullName evidence="3">F5/8 type C domain-containing protein</fullName>
    </recommendedName>
</protein>
<dbReference type="SUPFAM" id="SSF49785">
    <property type="entry name" value="Galactose-binding domain-like"/>
    <property type="match status" value="1"/>
</dbReference>
<dbReference type="InterPro" id="IPR008979">
    <property type="entry name" value="Galactose-bd-like_sf"/>
</dbReference>
<name>A0ABR2I4X7_9EUKA</name>
<evidence type="ECO:0008006" key="3">
    <source>
        <dbReference type="Google" id="ProtNLM"/>
    </source>
</evidence>
<keyword evidence="2" id="KW-1185">Reference proteome</keyword>
<proteinExistence type="predicted"/>
<reference evidence="1 2" key="1">
    <citation type="submission" date="2024-04" db="EMBL/GenBank/DDBJ databases">
        <title>Tritrichomonas musculus Genome.</title>
        <authorList>
            <person name="Alves-Ferreira E."/>
            <person name="Grigg M."/>
            <person name="Lorenzi H."/>
            <person name="Galac M."/>
        </authorList>
    </citation>
    <scope>NUCLEOTIDE SEQUENCE [LARGE SCALE GENOMIC DNA]</scope>
    <source>
        <strain evidence="1 2">EAF2021</strain>
    </source>
</reference>
<accession>A0ABR2I4X7</accession>
<dbReference type="Proteomes" id="UP001470230">
    <property type="component" value="Unassembled WGS sequence"/>
</dbReference>
<dbReference type="Gene3D" id="2.60.120.260">
    <property type="entry name" value="Galactose-binding domain-like"/>
    <property type="match status" value="1"/>
</dbReference>
<comment type="caution">
    <text evidence="1">The sequence shown here is derived from an EMBL/GenBank/DDBJ whole genome shotgun (WGS) entry which is preliminary data.</text>
</comment>
<evidence type="ECO:0000313" key="1">
    <source>
        <dbReference type="EMBL" id="KAK8857519.1"/>
    </source>
</evidence>
<organism evidence="1 2">
    <name type="scientific">Tritrichomonas musculus</name>
    <dbReference type="NCBI Taxonomy" id="1915356"/>
    <lineage>
        <taxon>Eukaryota</taxon>
        <taxon>Metamonada</taxon>
        <taxon>Parabasalia</taxon>
        <taxon>Tritrichomonadida</taxon>
        <taxon>Tritrichomonadidae</taxon>
        <taxon>Tritrichomonas</taxon>
    </lineage>
</organism>
<gene>
    <name evidence="1" type="ORF">M9Y10_015924</name>
</gene>
<evidence type="ECO:0000313" key="2">
    <source>
        <dbReference type="Proteomes" id="UP001470230"/>
    </source>
</evidence>
<sequence>MKYNEITNDIWTQLVELLLTSKKNEEQSKDKEEIGHLYEYDGNPSHRFEGIIQHLRGPGKRNPNDTRIINETSASVLYNCYPKYALDFDRDQYFLSNDGSLDWLKYDFKDKKIRPTRYSIKTRSDQDYQNPVNWCIEVSNTGEDSDWRIIDSRNGVTSVSKRNQRDTFDIQTRLTTEENYRYIRFRSTGNTSEGCGNLVISSLEYFVY</sequence>
<dbReference type="EMBL" id="JAPFFF010000020">
    <property type="protein sequence ID" value="KAK8857519.1"/>
    <property type="molecule type" value="Genomic_DNA"/>
</dbReference>